<evidence type="ECO:0000313" key="5">
    <source>
        <dbReference type="Proteomes" id="UP000318297"/>
    </source>
</evidence>
<dbReference type="InterPro" id="IPR052376">
    <property type="entry name" value="Oxidative_Scav/Glycosyltrans"/>
</dbReference>
<protein>
    <submittedName>
        <fullName evidence="4">Uncharacterized protein</fullName>
    </submittedName>
</protein>
<sequence>MKADLVRQWRLLDLQKLDTRLDQLAHKERQLPVTAQLEQATARRAALAEEVVLAGIAVQDSERAVTKADAAVQLVRDRAARDKQRLESGAGSAKDLQGLQHELETLARRQAELEDAELEVMENAEALKADLATKQTAEADAEAEVAQLSVRREQEVAEIASEREQVQRDRANVAPGIGAELLGLYEKIREQQGGVGAAALSQKRCGGCGLELGSADLARIRAAAEDEVVRCEECRRILIRTAESGL</sequence>
<feature type="coiled-coil region" evidence="1">
    <location>
        <begin position="96"/>
        <end position="144"/>
    </location>
</feature>
<organism evidence="4 5">
    <name type="scientific">Rudaeicoccus suwonensis</name>
    <dbReference type="NCBI Taxonomy" id="657409"/>
    <lineage>
        <taxon>Bacteria</taxon>
        <taxon>Bacillati</taxon>
        <taxon>Actinomycetota</taxon>
        <taxon>Actinomycetes</taxon>
        <taxon>Micrococcales</taxon>
        <taxon>Dermacoccaceae</taxon>
        <taxon>Rudaeicoccus</taxon>
    </lineage>
</organism>
<evidence type="ECO:0000313" key="4">
    <source>
        <dbReference type="EMBL" id="TWE12421.1"/>
    </source>
</evidence>
<accession>A0A561E9Z0</accession>
<reference evidence="4 5" key="1">
    <citation type="submission" date="2019-06" db="EMBL/GenBank/DDBJ databases">
        <title>Sequencing the genomes of 1000 actinobacteria strains.</title>
        <authorList>
            <person name="Klenk H.-P."/>
        </authorList>
    </citation>
    <scope>NUCLEOTIDE SEQUENCE [LARGE SCALE GENOMIC DNA]</scope>
    <source>
        <strain evidence="4 5">DSM 19560</strain>
    </source>
</reference>
<proteinExistence type="predicted"/>
<dbReference type="RefSeq" id="WP_246104482.1">
    <property type="nucleotide sequence ID" value="NZ_VIVQ01000001.1"/>
</dbReference>
<dbReference type="Gene3D" id="1.10.287.1490">
    <property type="match status" value="1"/>
</dbReference>
<evidence type="ECO:0000259" key="3">
    <source>
        <dbReference type="Pfam" id="PF24481"/>
    </source>
</evidence>
<dbReference type="AlphaFoldDB" id="A0A561E9Z0"/>
<name>A0A561E9Z0_9MICO</name>
<evidence type="ECO:0000256" key="1">
    <source>
        <dbReference type="SAM" id="Coils"/>
    </source>
</evidence>
<dbReference type="PANTHER" id="PTHR39082">
    <property type="entry name" value="PHOSPHOLIPASE C-BETA-2-RELATED"/>
    <property type="match status" value="1"/>
</dbReference>
<dbReference type="Proteomes" id="UP000318297">
    <property type="component" value="Unassembled WGS sequence"/>
</dbReference>
<dbReference type="PANTHER" id="PTHR39082:SF1">
    <property type="entry name" value="SCAVENGER RECEPTOR CLASS A MEMBER 3"/>
    <property type="match status" value="1"/>
</dbReference>
<dbReference type="Pfam" id="PF02591">
    <property type="entry name" value="Zn_ribbon_9"/>
    <property type="match status" value="1"/>
</dbReference>
<dbReference type="EMBL" id="VIVQ01000001">
    <property type="protein sequence ID" value="TWE12421.1"/>
    <property type="molecule type" value="Genomic_DNA"/>
</dbReference>
<keyword evidence="5" id="KW-1185">Reference proteome</keyword>
<comment type="caution">
    <text evidence="4">The sequence shown here is derived from an EMBL/GenBank/DDBJ whole genome shotgun (WGS) entry which is preliminary data.</text>
</comment>
<feature type="domain" description="C4-type zinc ribbon" evidence="2">
    <location>
        <begin position="204"/>
        <end position="238"/>
    </location>
</feature>
<dbReference type="InterPro" id="IPR003743">
    <property type="entry name" value="Zf-RING_7"/>
</dbReference>
<feature type="domain" description="CT398-like coiled coil hairpin" evidence="3">
    <location>
        <begin position="14"/>
        <end position="193"/>
    </location>
</feature>
<keyword evidence="1" id="KW-0175">Coiled coil</keyword>
<gene>
    <name evidence="4" type="ORF">BKA23_1228</name>
</gene>
<dbReference type="Pfam" id="PF24481">
    <property type="entry name" value="CT398_CC"/>
    <property type="match status" value="1"/>
</dbReference>
<evidence type="ECO:0000259" key="2">
    <source>
        <dbReference type="Pfam" id="PF02591"/>
    </source>
</evidence>
<dbReference type="InterPro" id="IPR056003">
    <property type="entry name" value="CT398_CC_hairpin"/>
</dbReference>